<gene>
    <name evidence="1" type="ORF">EVAR_97639_1</name>
</gene>
<proteinExistence type="predicted"/>
<comment type="caution">
    <text evidence="1">The sequence shown here is derived from an EMBL/GenBank/DDBJ whole genome shotgun (WGS) entry which is preliminary data.</text>
</comment>
<dbReference type="EMBL" id="BGZK01000682">
    <property type="protein sequence ID" value="GBP55927.1"/>
    <property type="molecule type" value="Genomic_DNA"/>
</dbReference>
<protein>
    <submittedName>
        <fullName evidence="1">Uncharacterized protein</fullName>
    </submittedName>
</protein>
<dbReference type="Proteomes" id="UP000299102">
    <property type="component" value="Unassembled WGS sequence"/>
</dbReference>
<name>A0A4C1X0T0_EUMVA</name>
<organism evidence="1 2">
    <name type="scientific">Eumeta variegata</name>
    <name type="common">Bagworm moth</name>
    <name type="synonym">Eumeta japonica</name>
    <dbReference type="NCBI Taxonomy" id="151549"/>
    <lineage>
        <taxon>Eukaryota</taxon>
        <taxon>Metazoa</taxon>
        <taxon>Ecdysozoa</taxon>
        <taxon>Arthropoda</taxon>
        <taxon>Hexapoda</taxon>
        <taxon>Insecta</taxon>
        <taxon>Pterygota</taxon>
        <taxon>Neoptera</taxon>
        <taxon>Endopterygota</taxon>
        <taxon>Lepidoptera</taxon>
        <taxon>Glossata</taxon>
        <taxon>Ditrysia</taxon>
        <taxon>Tineoidea</taxon>
        <taxon>Psychidae</taxon>
        <taxon>Oiketicinae</taxon>
        <taxon>Eumeta</taxon>
    </lineage>
</organism>
<evidence type="ECO:0000313" key="2">
    <source>
        <dbReference type="Proteomes" id="UP000299102"/>
    </source>
</evidence>
<sequence length="67" mass="7473">TACLYCFYWRSLMGRWWHGHAGRGAGMNALALAAGAGRLARRVSSLRAAAVRHSHERPHAVRAFRNK</sequence>
<reference evidence="1 2" key="1">
    <citation type="journal article" date="2019" name="Commun. Biol.">
        <title>The bagworm genome reveals a unique fibroin gene that provides high tensile strength.</title>
        <authorList>
            <person name="Kono N."/>
            <person name="Nakamura H."/>
            <person name="Ohtoshi R."/>
            <person name="Tomita M."/>
            <person name="Numata K."/>
            <person name="Arakawa K."/>
        </authorList>
    </citation>
    <scope>NUCLEOTIDE SEQUENCE [LARGE SCALE GENOMIC DNA]</scope>
</reference>
<evidence type="ECO:0000313" key="1">
    <source>
        <dbReference type="EMBL" id="GBP55927.1"/>
    </source>
</evidence>
<feature type="non-terminal residue" evidence="1">
    <location>
        <position position="1"/>
    </location>
</feature>
<accession>A0A4C1X0T0</accession>
<dbReference type="AlphaFoldDB" id="A0A4C1X0T0"/>
<keyword evidence="2" id="KW-1185">Reference proteome</keyword>